<dbReference type="EnsemblPlants" id="OPUNC04G26340.4">
    <property type="protein sequence ID" value="OPUNC04G26340.4"/>
    <property type="gene ID" value="OPUNC04G26340"/>
</dbReference>
<sequence length="99" mass="10809">MYSTCGPSVEDQPYYWSTGLRFPGQRRRGFHGEFPMAAVPSAAASPVPVSPGERWPPLESSPDVFNQPSLRFSASLCLLTLSLTERLGLAVPSRRRTGA</sequence>
<proteinExistence type="predicted"/>
<organism evidence="1">
    <name type="scientific">Oryza punctata</name>
    <name type="common">Red rice</name>
    <dbReference type="NCBI Taxonomy" id="4537"/>
    <lineage>
        <taxon>Eukaryota</taxon>
        <taxon>Viridiplantae</taxon>
        <taxon>Streptophyta</taxon>
        <taxon>Embryophyta</taxon>
        <taxon>Tracheophyta</taxon>
        <taxon>Spermatophyta</taxon>
        <taxon>Magnoliopsida</taxon>
        <taxon>Liliopsida</taxon>
        <taxon>Poales</taxon>
        <taxon>Poaceae</taxon>
        <taxon>BOP clade</taxon>
        <taxon>Oryzoideae</taxon>
        <taxon>Oryzeae</taxon>
        <taxon>Oryzinae</taxon>
        <taxon>Oryza</taxon>
    </lineage>
</organism>
<dbReference type="Gramene" id="OPUNC04G26340.4">
    <property type="protein sequence ID" value="OPUNC04G26340.4"/>
    <property type="gene ID" value="OPUNC04G26340"/>
</dbReference>
<dbReference type="AlphaFoldDB" id="A0A0E0KWH7"/>
<keyword evidence="2" id="KW-1185">Reference proteome</keyword>
<dbReference type="HOGENOM" id="CLU_2324385_0_0_1"/>
<accession>A0A0E0KWH7</accession>
<evidence type="ECO:0000313" key="1">
    <source>
        <dbReference type="EnsemblPlants" id="OPUNC04G26340.4"/>
    </source>
</evidence>
<name>A0A0E0KWH7_ORYPU</name>
<evidence type="ECO:0000313" key="2">
    <source>
        <dbReference type="Proteomes" id="UP000026962"/>
    </source>
</evidence>
<dbReference type="Proteomes" id="UP000026962">
    <property type="component" value="Chromosome 4"/>
</dbReference>
<protein>
    <submittedName>
        <fullName evidence="1">Ubiquitin carboxyl-terminal hydrolase</fullName>
    </submittedName>
</protein>
<reference evidence="1" key="2">
    <citation type="submission" date="2018-05" db="EMBL/GenBank/DDBJ databases">
        <title>OpunRS2 (Oryza punctata Reference Sequence Version 2).</title>
        <authorList>
            <person name="Zhang J."/>
            <person name="Kudrna D."/>
            <person name="Lee S."/>
            <person name="Talag J."/>
            <person name="Welchert J."/>
            <person name="Wing R.A."/>
        </authorList>
    </citation>
    <scope>NUCLEOTIDE SEQUENCE [LARGE SCALE GENOMIC DNA]</scope>
</reference>
<reference evidence="1" key="1">
    <citation type="submission" date="2015-04" db="UniProtKB">
        <authorList>
            <consortium name="EnsemblPlants"/>
        </authorList>
    </citation>
    <scope>IDENTIFICATION</scope>
</reference>